<keyword evidence="1" id="KW-0812">Transmembrane</keyword>
<feature type="transmembrane region" description="Helical" evidence="1">
    <location>
        <begin position="40"/>
        <end position="60"/>
    </location>
</feature>
<dbReference type="AlphaFoldDB" id="A0AAD9MBA0"/>
<dbReference type="EMBL" id="JAQQPM010000001">
    <property type="protein sequence ID" value="KAK2067623.1"/>
    <property type="molecule type" value="Genomic_DNA"/>
</dbReference>
<comment type="caution">
    <text evidence="2">The sequence shown here is derived from an EMBL/GenBank/DDBJ whole genome shotgun (WGS) entry which is preliminary data.</text>
</comment>
<dbReference type="Proteomes" id="UP001217918">
    <property type="component" value="Unassembled WGS sequence"/>
</dbReference>
<keyword evidence="1" id="KW-0472">Membrane</keyword>
<accession>A0AAD9MBA0</accession>
<evidence type="ECO:0000313" key="2">
    <source>
        <dbReference type="EMBL" id="KAK2067623.1"/>
    </source>
</evidence>
<keyword evidence="1" id="KW-1133">Transmembrane helix</keyword>
<keyword evidence="3" id="KW-1185">Reference proteome</keyword>
<reference evidence="2" key="1">
    <citation type="journal article" date="2023" name="Mol. Plant Microbe Interact.">
        <title>Elucidating the Obligate Nature and Biological Capacity of an Invasive Fungal Corn Pathogen.</title>
        <authorList>
            <person name="MacCready J.S."/>
            <person name="Roggenkamp E.M."/>
            <person name="Gdanetz K."/>
            <person name="Chilvers M.I."/>
        </authorList>
    </citation>
    <scope>NUCLEOTIDE SEQUENCE</scope>
    <source>
        <strain evidence="2">PM02</strain>
    </source>
</reference>
<name>A0AAD9MBA0_9PEZI</name>
<organism evidence="2 3">
    <name type="scientific">Phyllachora maydis</name>
    <dbReference type="NCBI Taxonomy" id="1825666"/>
    <lineage>
        <taxon>Eukaryota</taxon>
        <taxon>Fungi</taxon>
        <taxon>Dikarya</taxon>
        <taxon>Ascomycota</taxon>
        <taxon>Pezizomycotina</taxon>
        <taxon>Sordariomycetes</taxon>
        <taxon>Sordariomycetidae</taxon>
        <taxon>Phyllachorales</taxon>
        <taxon>Phyllachoraceae</taxon>
        <taxon>Phyllachora</taxon>
    </lineage>
</organism>
<proteinExistence type="predicted"/>
<evidence type="ECO:0000313" key="3">
    <source>
        <dbReference type="Proteomes" id="UP001217918"/>
    </source>
</evidence>
<gene>
    <name evidence="2" type="ORF">P8C59_001345</name>
</gene>
<sequence length="69" mass="7917">MKAMTTQPAGLTRTNTLRFHMAAVHVSLCDRFVKSALFRLFSPLAAHTTFLFFVCVLYVCGIRDTHWRL</sequence>
<protein>
    <submittedName>
        <fullName evidence="2">Uncharacterized protein</fullName>
    </submittedName>
</protein>
<evidence type="ECO:0000256" key="1">
    <source>
        <dbReference type="SAM" id="Phobius"/>
    </source>
</evidence>